<dbReference type="Proteomes" id="UP000190460">
    <property type="component" value="Unassembled WGS sequence"/>
</dbReference>
<dbReference type="InterPro" id="IPR010260">
    <property type="entry name" value="AlpA"/>
</dbReference>
<dbReference type="EMBL" id="FUYB01000016">
    <property type="protein sequence ID" value="SKA87930.1"/>
    <property type="molecule type" value="Genomic_DNA"/>
</dbReference>
<reference evidence="1 2" key="1">
    <citation type="submission" date="2017-02" db="EMBL/GenBank/DDBJ databases">
        <authorList>
            <person name="Peterson S.W."/>
        </authorList>
    </citation>
    <scope>NUCLEOTIDE SEQUENCE [LARGE SCALE GENOMIC DNA]</scope>
    <source>
        <strain evidence="1 2">ATCC 49788</strain>
    </source>
</reference>
<dbReference type="AlphaFoldDB" id="A0A1T4XEG3"/>
<gene>
    <name evidence="1" type="ORF">SAMN02745130_02899</name>
</gene>
<sequence length="80" mass="9042">MDNQSTIYQVTQETRKTGIASIKATLEFAGITSRTTLIAWERTGTFPKRVKLSGQRVGYRWSDLYKWADSLQVVEGEEAA</sequence>
<evidence type="ECO:0000313" key="2">
    <source>
        <dbReference type="Proteomes" id="UP000190460"/>
    </source>
</evidence>
<accession>A0A1T4XEG3</accession>
<protein>
    <submittedName>
        <fullName evidence="1">Transcriptional regulator, AlpA family</fullName>
    </submittedName>
</protein>
<name>A0A1T4XEG3_9GAMM</name>
<keyword evidence="2" id="KW-1185">Reference proteome</keyword>
<dbReference type="OrthoDB" id="5986966at2"/>
<dbReference type="STRING" id="92487.SAMN02745130_02899"/>
<evidence type="ECO:0000313" key="1">
    <source>
        <dbReference type="EMBL" id="SKA87930.1"/>
    </source>
</evidence>
<organism evidence="1 2">
    <name type="scientific">Thiothrix eikelboomii</name>
    <dbReference type="NCBI Taxonomy" id="92487"/>
    <lineage>
        <taxon>Bacteria</taxon>
        <taxon>Pseudomonadati</taxon>
        <taxon>Pseudomonadota</taxon>
        <taxon>Gammaproteobacteria</taxon>
        <taxon>Thiotrichales</taxon>
        <taxon>Thiotrichaceae</taxon>
        <taxon>Thiothrix</taxon>
    </lineage>
</organism>
<proteinExistence type="predicted"/>
<dbReference type="RefSeq" id="WP_078923352.1">
    <property type="nucleotide sequence ID" value="NZ_FUYB01000016.1"/>
</dbReference>
<dbReference type="Pfam" id="PF05930">
    <property type="entry name" value="Phage_AlpA"/>
    <property type="match status" value="1"/>
</dbReference>